<dbReference type="GO" id="GO:0003676">
    <property type="term" value="F:nucleic acid binding"/>
    <property type="evidence" value="ECO:0007669"/>
    <property type="project" value="InterPro"/>
</dbReference>
<dbReference type="GO" id="GO:0005737">
    <property type="term" value="C:cytoplasm"/>
    <property type="evidence" value="ECO:0007669"/>
    <property type="project" value="TreeGrafter"/>
</dbReference>
<keyword evidence="2" id="KW-0547">Nucleotide-binding</keyword>
<dbReference type="Gramene" id="ONIVA02G36880.2">
    <property type="protein sequence ID" value="ONIVA02G36880.2"/>
    <property type="gene ID" value="ONIVA02G36880"/>
</dbReference>
<evidence type="ECO:0000256" key="4">
    <source>
        <dbReference type="ARBA" id="ARBA00022806"/>
    </source>
</evidence>
<evidence type="ECO:0000313" key="12">
    <source>
        <dbReference type="Proteomes" id="UP000006591"/>
    </source>
</evidence>
<reference evidence="11" key="1">
    <citation type="submission" date="2015-04" db="UniProtKB">
        <authorList>
            <consortium name="EnsemblPlants"/>
        </authorList>
    </citation>
    <scope>IDENTIFICATION</scope>
    <source>
        <strain evidence="11">SL10</strain>
    </source>
</reference>
<dbReference type="CDD" id="cd17920">
    <property type="entry name" value="DEXHc_RecQ"/>
    <property type="match status" value="1"/>
</dbReference>
<reference evidence="11" key="2">
    <citation type="submission" date="2018-04" db="EMBL/GenBank/DDBJ databases">
        <title>OnivRS2 (Oryza nivara Reference Sequence Version 2).</title>
        <authorList>
            <person name="Zhang J."/>
            <person name="Kudrna D."/>
            <person name="Lee S."/>
            <person name="Talag J."/>
            <person name="Rajasekar S."/>
            <person name="Welchert J."/>
            <person name="Hsing Y.-I."/>
            <person name="Wing R.A."/>
        </authorList>
    </citation>
    <scope>NUCLEOTIDE SEQUENCE [LARGE SCALE GENOMIC DNA]</scope>
    <source>
        <strain evidence="11">SL10</strain>
    </source>
</reference>
<feature type="domain" description="Helicase ATP-binding" evidence="9">
    <location>
        <begin position="1"/>
        <end position="153"/>
    </location>
</feature>
<organism evidence="11">
    <name type="scientific">Oryza nivara</name>
    <name type="common">Indian wild rice</name>
    <name type="synonym">Oryza sativa f. spontanea</name>
    <dbReference type="NCBI Taxonomy" id="4536"/>
    <lineage>
        <taxon>Eukaryota</taxon>
        <taxon>Viridiplantae</taxon>
        <taxon>Streptophyta</taxon>
        <taxon>Embryophyta</taxon>
        <taxon>Tracheophyta</taxon>
        <taxon>Spermatophyta</taxon>
        <taxon>Magnoliopsida</taxon>
        <taxon>Liliopsida</taxon>
        <taxon>Poales</taxon>
        <taxon>Poaceae</taxon>
        <taxon>BOP clade</taxon>
        <taxon>Oryzoideae</taxon>
        <taxon>Oryzeae</taxon>
        <taxon>Oryzinae</taxon>
        <taxon>Oryza</taxon>
    </lineage>
</organism>
<evidence type="ECO:0000313" key="11">
    <source>
        <dbReference type="EnsemblPlants" id="ONIVA02G36880.2"/>
    </source>
</evidence>
<keyword evidence="3" id="KW-0378">Hydrolase</keyword>
<dbReference type="AlphaFoldDB" id="A0A0E0GDN4"/>
<name>A0A0E0GDN4_ORYNI</name>
<dbReference type="GO" id="GO:0005524">
    <property type="term" value="F:ATP binding"/>
    <property type="evidence" value="ECO:0007669"/>
    <property type="project" value="UniProtKB-KW"/>
</dbReference>
<dbReference type="EnsemblPlants" id="ONIVA02G36880.2">
    <property type="protein sequence ID" value="ONIVA02G36880.2"/>
    <property type="gene ID" value="ONIVA02G36880"/>
</dbReference>
<dbReference type="SUPFAM" id="SSF52540">
    <property type="entry name" value="P-loop containing nucleoside triphosphate hydrolases"/>
    <property type="match status" value="1"/>
</dbReference>
<evidence type="ECO:0000259" key="10">
    <source>
        <dbReference type="PROSITE" id="PS51194"/>
    </source>
</evidence>
<dbReference type="EC" id="5.6.2.4" evidence="7"/>
<comment type="catalytic activity">
    <reaction evidence="6">
        <text>Couples ATP hydrolysis with the unwinding of duplex DNA by translocating in the 3'-5' direction.</text>
        <dbReference type="EC" id="5.6.2.4"/>
    </reaction>
</comment>
<evidence type="ECO:0000256" key="8">
    <source>
        <dbReference type="SAM" id="MobiDB-lite"/>
    </source>
</evidence>
<evidence type="ECO:0000256" key="1">
    <source>
        <dbReference type="ARBA" id="ARBA00005446"/>
    </source>
</evidence>
<dbReference type="Pfam" id="PF00271">
    <property type="entry name" value="Helicase_C"/>
    <property type="match status" value="1"/>
</dbReference>
<dbReference type="InterPro" id="IPR027417">
    <property type="entry name" value="P-loop_NTPase"/>
</dbReference>
<keyword evidence="4" id="KW-0347">Helicase</keyword>
<keyword evidence="5" id="KW-0067">ATP-binding</keyword>
<dbReference type="InterPro" id="IPR011545">
    <property type="entry name" value="DEAD/DEAH_box_helicase_dom"/>
</dbReference>
<dbReference type="GO" id="GO:0016787">
    <property type="term" value="F:hydrolase activity"/>
    <property type="evidence" value="ECO:0007669"/>
    <property type="project" value="UniProtKB-KW"/>
</dbReference>
<dbReference type="GO" id="GO:0043138">
    <property type="term" value="F:3'-5' DNA helicase activity"/>
    <property type="evidence" value="ECO:0007669"/>
    <property type="project" value="UniProtKB-EC"/>
</dbReference>
<dbReference type="Proteomes" id="UP000006591">
    <property type="component" value="Chromosome 2"/>
</dbReference>
<proteinExistence type="inferred from homology"/>
<dbReference type="GO" id="GO:0009378">
    <property type="term" value="F:four-way junction helicase activity"/>
    <property type="evidence" value="ECO:0007669"/>
    <property type="project" value="TreeGrafter"/>
</dbReference>
<evidence type="ECO:0000259" key="9">
    <source>
        <dbReference type="PROSITE" id="PS51192"/>
    </source>
</evidence>
<accession>A0A0E0GDN4</accession>
<feature type="region of interest" description="Disordered" evidence="8">
    <location>
        <begin position="588"/>
        <end position="629"/>
    </location>
</feature>
<dbReference type="PANTHER" id="PTHR13710:SF155">
    <property type="entry name" value="ATP-DEPENDENT DNA HELICASE Q-LIKE 3"/>
    <property type="match status" value="1"/>
</dbReference>
<sequence length="629" mass="69612">MPTGGGKSMCYQIPALVKSGIVLENQVASLKSKGIPAEFLSSTQTSHNKQKIHEDLDSGNPSLKLLYVTPELVATSGFKAKLTKLYNRGLLGLVAIDEAHCISTWGHDFRPSYRKLSSLRNQFPDIPILALTATAVPKVQKDVISSLCLRNPLILRASFNRPNIFYEVRYKDLLDDVYSDISNLLKSSGNVCSIVYCLERAVCDDLTMHLSQQGISSAAYHAGLNSKVRSSVLDDWLSSRTQGIDRQDVRIVCHYNLPKSMEAFYQESGRAGRDQQPSKSVLYYGLDDRKKMEFILRNTKNKKSELSSSSTELSEKALADFSQELRRVPTCRYNKISPVFKSSLANPKHMETEFWNREDDASISVEDISDSDDGKEVVSNIAISKLPSKAGLDAKFKALERAENAYYQAKGQTKQQGGKLVDKKSISQTLRDASQKRLLNGLGQAKLRLGNLPFDEEPSAAHLEVECFKKYEKVGKTFYNSQIAATVRWLSSSSLDQIQDRLHALADQITDHGAAASSPSIVPESPPASPDVICKILGEATSNEAKDIPLKNNTEEFVTTEHSDEIAKVAVLSENMELPKIPSFREFMSQKGRDRATSSSKVESLPSGVRRKVGIEKQGTTGPSKKMKS</sequence>
<evidence type="ECO:0000256" key="3">
    <source>
        <dbReference type="ARBA" id="ARBA00022801"/>
    </source>
</evidence>
<dbReference type="Pfam" id="PF00270">
    <property type="entry name" value="DEAD"/>
    <property type="match status" value="1"/>
</dbReference>
<dbReference type="GO" id="GO:0005694">
    <property type="term" value="C:chromosome"/>
    <property type="evidence" value="ECO:0007669"/>
    <property type="project" value="TreeGrafter"/>
</dbReference>
<dbReference type="NCBIfam" id="TIGR00614">
    <property type="entry name" value="recQ_fam"/>
    <property type="match status" value="1"/>
</dbReference>
<feature type="domain" description="Helicase C-terminal" evidence="10">
    <location>
        <begin position="173"/>
        <end position="319"/>
    </location>
</feature>
<dbReference type="PROSITE" id="PS51194">
    <property type="entry name" value="HELICASE_CTER"/>
    <property type="match status" value="1"/>
</dbReference>
<dbReference type="Gene3D" id="3.40.50.300">
    <property type="entry name" value="P-loop containing nucleotide triphosphate hydrolases"/>
    <property type="match status" value="2"/>
</dbReference>
<comment type="similarity">
    <text evidence="1">Belongs to the helicase family. RecQ subfamily.</text>
</comment>
<evidence type="ECO:0000256" key="2">
    <source>
        <dbReference type="ARBA" id="ARBA00022741"/>
    </source>
</evidence>
<dbReference type="PROSITE" id="PS51192">
    <property type="entry name" value="HELICASE_ATP_BIND_1"/>
    <property type="match status" value="1"/>
</dbReference>
<evidence type="ECO:0000256" key="5">
    <source>
        <dbReference type="ARBA" id="ARBA00022840"/>
    </source>
</evidence>
<dbReference type="SMART" id="SM00487">
    <property type="entry name" value="DEXDc"/>
    <property type="match status" value="1"/>
</dbReference>
<evidence type="ECO:0000256" key="7">
    <source>
        <dbReference type="ARBA" id="ARBA00034808"/>
    </source>
</evidence>
<dbReference type="InterPro" id="IPR001650">
    <property type="entry name" value="Helicase_C-like"/>
</dbReference>
<dbReference type="PANTHER" id="PTHR13710">
    <property type="entry name" value="DNA HELICASE RECQ FAMILY MEMBER"/>
    <property type="match status" value="1"/>
</dbReference>
<keyword evidence="12" id="KW-1185">Reference proteome</keyword>
<dbReference type="GO" id="GO:0000724">
    <property type="term" value="P:double-strand break repair via homologous recombination"/>
    <property type="evidence" value="ECO:0007669"/>
    <property type="project" value="TreeGrafter"/>
</dbReference>
<dbReference type="SMART" id="SM00490">
    <property type="entry name" value="HELICc"/>
    <property type="match status" value="1"/>
</dbReference>
<protein>
    <recommendedName>
        <fullName evidence="7">DNA 3'-5' helicase</fullName>
        <ecNumber evidence="7">5.6.2.4</ecNumber>
    </recommendedName>
</protein>
<dbReference type="InterPro" id="IPR014001">
    <property type="entry name" value="Helicase_ATP-bd"/>
</dbReference>
<evidence type="ECO:0000256" key="6">
    <source>
        <dbReference type="ARBA" id="ARBA00034617"/>
    </source>
</evidence>
<dbReference type="InterPro" id="IPR004589">
    <property type="entry name" value="DNA_helicase_ATP-dep_RecQ"/>
</dbReference>